<evidence type="ECO:0000313" key="2">
    <source>
        <dbReference type="Proteomes" id="UP000304912"/>
    </source>
</evidence>
<reference evidence="1 2" key="1">
    <citation type="submission" date="2019-04" db="EMBL/GenBank/DDBJ databases">
        <title>Salinimonas iocasae sp. nov., a halophilic bacterium isolated from the outer tube casing of tubeworms in Okinawa Trough.</title>
        <authorList>
            <person name="Zhang H."/>
            <person name="Wang H."/>
            <person name="Li C."/>
        </authorList>
    </citation>
    <scope>NUCLEOTIDE SEQUENCE [LARGE SCALE GENOMIC DNA]</scope>
    <source>
        <strain evidence="1 2">KX18D6</strain>
    </source>
</reference>
<keyword evidence="2" id="KW-1185">Reference proteome</keyword>
<dbReference type="KEGG" id="salk:FBQ74_08470"/>
<dbReference type="EMBL" id="CP039852">
    <property type="protein sequence ID" value="QCZ93519.1"/>
    <property type="molecule type" value="Genomic_DNA"/>
</dbReference>
<organism evidence="1 2">
    <name type="scientific">Salinimonas iocasae</name>
    <dbReference type="NCBI Taxonomy" id="2572577"/>
    <lineage>
        <taxon>Bacteria</taxon>
        <taxon>Pseudomonadati</taxon>
        <taxon>Pseudomonadota</taxon>
        <taxon>Gammaproteobacteria</taxon>
        <taxon>Alteromonadales</taxon>
        <taxon>Alteromonadaceae</taxon>
        <taxon>Alteromonas/Salinimonas group</taxon>
        <taxon>Salinimonas</taxon>
    </lineage>
</organism>
<dbReference type="AlphaFoldDB" id="A0A5B7YGA9"/>
<accession>A0A5B7YGA9</accession>
<dbReference type="RefSeq" id="WP_139756263.1">
    <property type="nucleotide sequence ID" value="NZ_CP039852.1"/>
</dbReference>
<sequence length="133" mass="15215">MILTLLQISGCDNSRQYFDEREGEDISTRISPNENYKALLRKVDISGSVMVSQPYQVIVEDKAGNKKVILLADKTSGLTITWLEPTIISICYGKETRIREFRNSYGFYYENTPYVDGEVILNRKERFEECGGA</sequence>
<dbReference type="Proteomes" id="UP000304912">
    <property type="component" value="Chromosome"/>
</dbReference>
<protein>
    <submittedName>
        <fullName evidence="1">Uncharacterized protein</fullName>
    </submittedName>
</protein>
<evidence type="ECO:0000313" key="1">
    <source>
        <dbReference type="EMBL" id="QCZ93519.1"/>
    </source>
</evidence>
<name>A0A5B7YGA9_9ALTE</name>
<proteinExistence type="predicted"/>
<gene>
    <name evidence="1" type="ORF">FBQ74_08470</name>
</gene>